<dbReference type="Gene3D" id="3.30.70.330">
    <property type="match status" value="1"/>
</dbReference>
<dbReference type="SUPFAM" id="SSF54427">
    <property type="entry name" value="NTF2-like"/>
    <property type="match status" value="1"/>
</dbReference>
<sequence length="443" mass="48734">MTIPPPANRSDAPSAQVVGNIFVHQYYHILHESPESGYMFYNDSSVLSRPEANGVLESVTSIQGINDKILSLDYKSNVVEIINIDAQDSYDDGVLVLVNGYVTGKDNLRRAFSQSFFLAPQEKGYFILNDVFRYVDENEPSEMGVDVDKYAKSSSPASLTQDPDPACASNPLLDDDRSTSPMDANSNGGVYHQLHNEEELVAKVDDGTVKPHIHSTQKDAGLRAMQNSLIVEEDVQGRSYASTGNIADTAVSMKSNNRRVVPVNADCNGFDASAHCPETSAPGNSNTSEIVKGQEEGYSIHIRNLPMSVTVHQVEAVFKKFGSIKPDGIQVRSRKQQGFCFGFVEFESLDSMHSAIQASPVSVGRCRAIIEEKKSKTRVVGGRETFPSNRGQFHSDRFRGLQDFRGGGGYGNQEFGKQLGNDLVRGQGQYRQNGRIYQRILSD</sequence>
<dbReference type="EMBL" id="JBBNAF010000009">
    <property type="protein sequence ID" value="KAK9114445.1"/>
    <property type="molecule type" value="Genomic_DNA"/>
</dbReference>
<dbReference type="PANTHER" id="PTHR10693">
    <property type="entry name" value="RAS GTPASE-ACTIVATING PROTEIN-BINDING PROTEIN"/>
    <property type="match status" value="1"/>
</dbReference>
<evidence type="ECO:0000259" key="4">
    <source>
        <dbReference type="PROSITE" id="PS50102"/>
    </source>
</evidence>
<dbReference type="InterPro" id="IPR000504">
    <property type="entry name" value="RRM_dom"/>
</dbReference>
<dbReference type="AlphaFoldDB" id="A0AAP0NQW1"/>
<keyword evidence="7" id="KW-1185">Reference proteome</keyword>
<keyword evidence="1 2" id="KW-0694">RNA-binding</keyword>
<dbReference type="PROSITE" id="PS50177">
    <property type="entry name" value="NTF2_DOMAIN"/>
    <property type="match status" value="1"/>
</dbReference>
<dbReference type="Pfam" id="PF02136">
    <property type="entry name" value="NTF2"/>
    <property type="match status" value="1"/>
</dbReference>
<proteinExistence type="predicted"/>
<dbReference type="FunFam" id="3.10.450.50:FF:000003">
    <property type="entry name" value="Nuclear transport factor 2 family protein"/>
    <property type="match status" value="1"/>
</dbReference>
<dbReference type="InterPro" id="IPR002075">
    <property type="entry name" value="NTF2_dom"/>
</dbReference>
<name>A0AAP0NQW1_9MAGN</name>
<dbReference type="SUPFAM" id="SSF54928">
    <property type="entry name" value="RNA-binding domain, RBD"/>
    <property type="match status" value="1"/>
</dbReference>
<dbReference type="InterPro" id="IPR018222">
    <property type="entry name" value="Nuclear_transport_factor_2_euk"/>
</dbReference>
<dbReference type="PROSITE" id="PS50102">
    <property type="entry name" value="RRM"/>
    <property type="match status" value="1"/>
</dbReference>
<feature type="region of interest" description="Disordered" evidence="3">
    <location>
        <begin position="150"/>
        <end position="185"/>
    </location>
</feature>
<dbReference type="CDD" id="cd00590">
    <property type="entry name" value="RRM_SF"/>
    <property type="match status" value="1"/>
</dbReference>
<evidence type="ECO:0008006" key="8">
    <source>
        <dbReference type="Google" id="ProtNLM"/>
    </source>
</evidence>
<dbReference type="Gene3D" id="3.10.450.50">
    <property type="match status" value="1"/>
</dbReference>
<feature type="domain" description="NTF2" evidence="5">
    <location>
        <begin position="18"/>
        <end position="134"/>
    </location>
</feature>
<organism evidence="6 7">
    <name type="scientific">Stephania yunnanensis</name>
    <dbReference type="NCBI Taxonomy" id="152371"/>
    <lineage>
        <taxon>Eukaryota</taxon>
        <taxon>Viridiplantae</taxon>
        <taxon>Streptophyta</taxon>
        <taxon>Embryophyta</taxon>
        <taxon>Tracheophyta</taxon>
        <taxon>Spermatophyta</taxon>
        <taxon>Magnoliopsida</taxon>
        <taxon>Ranunculales</taxon>
        <taxon>Menispermaceae</taxon>
        <taxon>Menispermoideae</taxon>
        <taxon>Cissampelideae</taxon>
        <taxon>Stephania</taxon>
    </lineage>
</organism>
<evidence type="ECO:0000256" key="3">
    <source>
        <dbReference type="SAM" id="MobiDB-lite"/>
    </source>
</evidence>
<dbReference type="InterPro" id="IPR032710">
    <property type="entry name" value="NTF2-like_dom_sf"/>
</dbReference>
<dbReference type="PANTHER" id="PTHR10693:SF75">
    <property type="entry name" value="NUCLEAR TRANSPORT FACTOR 2"/>
    <property type="match status" value="1"/>
</dbReference>
<dbReference type="InterPro" id="IPR039539">
    <property type="entry name" value="Ras_GTPase_bind_prot"/>
</dbReference>
<feature type="compositionally biased region" description="Polar residues" evidence="3">
    <location>
        <begin position="152"/>
        <end position="161"/>
    </location>
</feature>
<evidence type="ECO:0000256" key="1">
    <source>
        <dbReference type="ARBA" id="ARBA00022884"/>
    </source>
</evidence>
<protein>
    <recommendedName>
        <fullName evidence="8">G3BP-like protein</fullName>
    </recommendedName>
</protein>
<evidence type="ECO:0000256" key="2">
    <source>
        <dbReference type="PROSITE-ProRule" id="PRU00176"/>
    </source>
</evidence>
<accession>A0AAP0NQW1</accession>
<evidence type="ECO:0000259" key="5">
    <source>
        <dbReference type="PROSITE" id="PS50177"/>
    </source>
</evidence>
<dbReference type="Proteomes" id="UP001420932">
    <property type="component" value="Unassembled WGS sequence"/>
</dbReference>
<dbReference type="SMART" id="SM00360">
    <property type="entry name" value="RRM"/>
    <property type="match status" value="1"/>
</dbReference>
<dbReference type="GO" id="GO:0003729">
    <property type="term" value="F:mRNA binding"/>
    <property type="evidence" value="ECO:0007669"/>
    <property type="project" value="TreeGrafter"/>
</dbReference>
<dbReference type="CDD" id="cd00780">
    <property type="entry name" value="NTF2"/>
    <property type="match status" value="1"/>
</dbReference>
<comment type="caution">
    <text evidence="6">The sequence shown here is derived from an EMBL/GenBank/DDBJ whole genome shotgun (WGS) entry which is preliminary data.</text>
</comment>
<evidence type="ECO:0000313" key="6">
    <source>
        <dbReference type="EMBL" id="KAK9114445.1"/>
    </source>
</evidence>
<gene>
    <name evidence="6" type="ORF">Syun_021242</name>
</gene>
<dbReference type="GO" id="GO:1990904">
    <property type="term" value="C:ribonucleoprotein complex"/>
    <property type="evidence" value="ECO:0007669"/>
    <property type="project" value="TreeGrafter"/>
</dbReference>
<feature type="domain" description="RRM" evidence="4">
    <location>
        <begin position="298"/>
        <end position="368"/>
    </location>
</feature>
<dbReference type="Pfam" id="PF00076">
    <property type="entry name" value="RRM_1"/>
    <property type="match status" value="1"/>
</dbReference>
<dbReference type="GO" id="GO:0005829">
    <property type="term" value="C:cytosol"/>
    <property type="evidence" value="ECO:0007669"/>
    <property type="project" value="TreeGrafter"/>
</dbReference>
<dbReference type="InterPro" id="IPR035979">
    <property type="entry name" value="RBD_domain_sf"/>
</dbReference>
<reference evidence="6 7" key="1">
    <citation type="submission" date="2024-01" db="EMBL/GenBank/DDBJ databases">
        <title>Genome assemblies of Stephania.</title>
        <authorList>
            <person name="Yang L."/>
        </authorList>
    </citation>
    <scope>NUCLEOTIDE SEQUENCE [LARGE SCALE GENOMIC DNA]</scope>
    <source>
        <strain evidence="6">YNDBR</strain>
        <tissue evidence="6">Leaf</tissue>
    </source>
</reference>
<evidence type="ECO:0000313" key="7">
    <source>
        <dbReference type="Proteomes" id="UP001420932"/>
    </source>
</evidence>
<dbReference type="InterPro" id="IPR012677">
    <property type="entry name" value="Nucleotide-bd_a/b_plait_sf"/>
</dbReference>